<comment type="caution">
    <text evidence="1">The sequence shown here is derived from an EMBL/GenBank/DDBJ whole genome shotgun (WGS) entry which is preliminary data.</text>
</comment>
<evidence type="ECO:0008006" key="3">
    <source>
        <dbReference type="Google" id="ProtNLM"/>
    </source>
</evidence>
<dbReference type="SUPFAM" id="SSF52980">
    <property type="entry name" value="Restriction endonuclease-like"/>
    <property type="match status" value="1"/>
</dbReference>
<gene>
    <name evidence="1" type="ORF">EFL26_17680</name>
</gene>
<protein>
    <recommendedName>
        <fullName evidence="3">DUF559 domain-containing protein</fullName>
    </recommendedName>
</protein>
<organism evidence="1 2">
    <name type="scientific">Nocardioides pocheonensis</name>
    <dbReference type="NCBI Taxonomy" id="661485"/>
    <lineage>
        <taxon>Bacteria</taxon>
        <taxon>Bacillati</taxon>
        <taxon>Actinomycetota</taxon>
        <taxon>Actinomycetes</taxon>
        <taxon>Propionibacteriales</taxon>
        <taxon>Nocardioidaceae</taxon>
        <taxon>Nocardioides</taxon>
    </lineage>
</organism>
<dbReference type="AlphaFoldDB" id="A0A3N0GK81"/>
<dbReference type="EMBL" id="RJSF01000044">
    <property type="protein sequence ID" value="RNM12470.1"/>
    <property type="molecule type" value="Genomic_DNA"/>
</dbReference>
<reference evidence="1 2" key="1">
    <citation type="submission" date="2018-11" db="EMBL/GenBank/DDBJ databases">
        <authorList>
            <person name="Li F."/>
        </authorList>
    </citation>
    <scope>NUCLEOTIDE SEQUENCE [LARGE SCALE GENOMIC DNA]</scope>
    <source>
        <strain evidence="1 2">Gsoil 818</strain>
    </source>
</reference>
<sequence>MHPVDALHRLGGVATYGALAALTGRRGLEAGMQAGDVVKDARGRYALPAADQAKRAAHALSGVVSHLSAALHWGWEVKTIPTRPHVTIPRNRNLRAAAREVAHPHWARLDAHEVIDGVTTRDRTLVDCLRTLPFDEALAVADSAMRHGDATAAHLGLLAAGLAGPGAERGRKVARCADGAAANPFESVLRAISLDVPGLAFRPQLRITAPGFFARPDLVDPDLRAVAEADSNTWHNGSRAQLRRDCRRYTGLVVRGWWVTRFAWEDVMFEPDYVGRELGLLVTRARERAQPASRRRRPA</sequence>
<name>A0A3N0GK81_9ACTN</name>
<proteinExistence type="predicted"/>
<keyword evidence="2" id="KW-1185">Reference proteome</keyword>
<dbReference type="InterPro" id="IPR011335">
    <property type="entry name" value="Restrct_endonuc-II-like"/>
</dbReference>
<evidence type="ECO:0000313" key="1">
    <source>
        <dbReference type="EMBL" id="RNM12470.1"/>
    </source>
</evidence>
<evidence type="ECO:0000313" key="2">
    <source>
        <dbReference type="Proteomes" id="UP000279994"/>
    </source>
</evidence>
<accession>A0A3N0GK81</accession>
<dbReference type="Proteomes" id="UP000279994">
    <property type="component" value="Unassembled WGS sequence"/>
</dbReference>